<dbReference type="Gene3D" id="3.30.460.10">
    <property type="entry name" value="Beta Polymerase, domain 2"/>
    <property type="match status" value="1"/>
</dbReference>
<dbReference type="OMA" id="MEYVGYY"/>
<dbReference type="Proteomes" id="UP000030854">
    <property type="component" value="Unassembled WGS sequence"/>
</dbReference>
<evidence type="ECO:0000256" key="8">
    <source>
        <dbReference type="SAM" id="MobiDB-lite"/>
    </source>
</evidence>
<keyword evidence="6" id="KW-0479">Metal-binding</keyword>
<dbReference type="HOGENOM" id="CLU_002806_0_0_1"/>
<feature type="region of interest" description="Disordered" evidence="8">
    <location>
        <begin position="748"/>
        <end position="774"/>
    </location>
</feature>
<protein>
    <recommendedName>
        <fullName evidence="4">polynucleotide adenylyltransferase</fullName>
        <ecNumber evidence="4">2.7.7.19</ecNumber>
    </recommendedName>
</protein>
<evidence type="ECO:0000256" key="3">
    <source>
        <dbReference type="ARBA" id="ARBA00008593"/>
    </source>
</evidence>
<dbReference type="GO" id="GO:0046872">
    <property type="term" value="F:metal ion binding"/>
    <property type="evidence" value="ECO:0007669"/>
    <property type="project" value="UniProtKB-KW"/>
</dbReference>
<feature type="region of interest" description="Disordered" evidence="8">
    <location>
        <begin position="563"/>
        <end position="583"/>
    </location>
</feature>
<evidence type="ECO:0000259" key="10">
    <source>
        <dbReference type="Pfam" id="PF22600"/>
    </source>
</evidence>
<dbReference type="Pfam" id="PF22600">
    <property type="entry name" value="MTPAP-like_central"/>
    <property type="match status" value="1"/>
</dbReference>
<comment type="cofactor">
    <cofactor evidence="2">
        <name>Mg(2+)</name>
        <dbReference type="ChEBI" id="CHEBI:18420"/>
    </cofactor>
</comment>
<feature type="compositionally biased region" description="Polar residues" evidence="8">
    <location>
        <begin position="39"/>
        <end position="51"/>
    </location>
</feature>
<feature type="compositionally biased region" description="Polar residues" evidence="8">
    <location>
        <begin position="1"/>
        <end position="20"/>
    </location>
</feature>
<dbReference type="AlphaFoldDB" id="A0A0B1PGR6"/>
<dbReference type="CDD" id="cd05402">
    <property type="entry name" value="NT_PAP_TUTase"/>
    <property type="match status" value="1"/>
</dbReference>
<feature type="compositionally biased region" description="Basic and acidic residues" evidence="8">
    <location>
        <begin position="1077"/>
        <end position="1091"/>
    </location>
</feature>
<evidence type="ECO:0000256" key="1">
    <source>
        <dbReference type="ARBA" id="ARBA00001936"/>
    </source>
</evidence>
<dbReference type="PANTHER" id="PTHR12271">
    <property type="entry name" value="POLY A POLYMERASE CID PAP -RELATED"/>
    <property type="match status" value="1"/>
</dbReference>
<accession>A0A0B1PGR6</accession>
<evidence type="ECO:0000313" key="12">
    <source>
        <dbReference type="Proteomes" id="UP000030854"/>
    </source>
</evidence>
<dbReference type="EC" id="2.7.7.19" evidence="4"/>
<dbReference type="Pfam" id="PF03828">
    <property type="entry name" value="PAP_assoc"/>
    <property type="match status" value="1"/>
</dbReference>
<feature type="compositionally biased region" description="Polar residues" evidence="8">
    <location>
        <begin position="1065"/>
        <end position="1075"/>
    </location>
</feature>
<reference evidence="11 12" key="1">
    <citation type="journal article" date="2014" name="BMC Genomics">
        <title>Adaptive genomic structural variation in the grape powdery mildew pathogen, Erysiphe necator.</title>
        <authorList>
            <person name="Jones L."/>
            <person name="Riaz S."/>
            <person name="Morales-Cruz A."/>
            <person name="Amrine K.C."/>
            <person name="McGuire B."/>
            <person name="Gubler W.D."/>
            <person name="Walker M.A."/>
            <person name="Cantu D."/>
        </authorList>
    </citation>
    <scope>NUCLEOTIDE SEQUENCE [LARGE SCALE GENOMIC DNA]</scope>
    <source>
        <strain evidence="12">c</strain>
    </source>
</reference>
<feature type="domain" description="PAP-associated" evidence="9">
    <location>
        <begin position="331"/>
        <end position="385"/>
    </location>
</feature>
<dbReference type="GO" id="GO:1990817">
    <property type="term" value="F:poly(A) RNA polymerase activity"/>
    <property type="evidence" value="ECO:0007669"/>
    <property type="project" value="UniProtKB-EC"/>
</dbReference>
<feature type="domain" description="Poly(A) RNA polymerase mitochondrial-like central palm" evidence="10">
    <location>
        <begin position="112"/>
        <end position="244"/>
    </location>
</feature>
<dbReference type="SUPFAM" id="SSF81301">
    <property type="entry name" value="Nucleotidyltransferase"/>
    <property type="match status" value="1"/>
</dbReference>
<feature type="region of interest" description="Disordered" evidence="8">
    <location>
        <begin position="1043"/>
        <end position="1091"/>
    </location>
</feature>
<comment type="cofactor">
    <cofactor evidence="1">
        <name>Mn(2+)</name>
        <dbReference type="ChEBI" id="CHEBI:29035"/>
    </cofactor>
</comment>
<evidence type="ECO:0000256" key="4">
    <source>
        <dbReference type="ARBA" id="ARBA00012388"/>
    </source>
</evidence>
<name>A0A0B1PGR6_UNCNE</name>
<dbReference type="InterPro" id="IPR043519">
    <property type="entry name" value="NT_sf"/>
</dbReference>
<evidence type="ECO:0000256" key="5">
    <source>
        <dbReference type="ARBA" id="ARBA00022679"/>
    </source>
</evidence>
<gene>
    <name evidence="11" type="ORF">EV44_g6271</name>
</gene>
<keyword evidence="12" id="KW-1185">Reference proteome</keyword>
<keyword evidence="5" id="KW-0808">Transferase</keyword>
<evidence type="ECO:0000256" key="6">
    <source>
        <dbReference type="ARBA" id="ARBA00022723"/>
    </source>
</evidence>
<dbReference type="PANTHER" id="PTHR12271:SF113">
    <property type="entry name" value="POLY(A) RNA POLYMERASE CID11"/>
    <property type="match status" value="1"/>
</dbReference>
<dbReference type="Gene3D" id="1.10.1410.10">
    <property type="match status" value="1"/>
</dbReference>
<feature type="region of interest" description="Disordered" evidence="8">
    <location>
        <begin position="1"/>
        <end position="51"/>
    </location>
</feature>
<sequence length="1091" mass="121478">MQIQTYNPEMSLNQQSNSVPATPHQHLRKFSLESRERSPSATNGHSPRSAFSESNIILPSARFVPRSGGCPYETALANIKRRMPYSIGSDKLEKLNPSSIKSCLSSEEERILSSEMKDLYQKLLPSSECELRRTKLVRKLEKLFNDKWPGHNILVHVFGSSGNCLYTDHSDVDLCITTDKKEMEGVCMIADLLAKSGMEKVICVSTAKVPIVKIWDPELCLACDMNVNNTLALENTRMIKTYVQIDERVRPLAMIIKYWTKRRIVNDAAFGGTLSSYTWICMIINFLQSRNPPILPALHQVNIKHSKSNGGSSFADDIETLRNFGYENKETLGELLFSFFRYYAHEFDYDAFAVSVRQGKKISKIEKGWHLTNNNRLCVEEPFNTGRNLGNTADDTSFRGLHIELRRAFDLISEAKLQECCEKWNFPPEEERRVREPSTKSKIVVRTASTSGGGRGGTQRANRHSSFQYRQNNGINRRSSSGAFEGGPYPIGHPAQNFIPQDAWLQRQAGQAQFSNELCTAFSTLQLNESNIKYHLYSNNLQVQALTQTPAQVHAPTTRIIKSNTSEQSRTSHHEKPSPYSTPIRTQLYYYPAQYPGNSAYQYQNSSRPPQSPLSSTAYSEVSRTVHCPAIASVPRNTDPLTSSTLISHSQSATSSGQQKIILNGAGLTSSNSIIDQAYPFQESGILNPNFTAHNVPDSIRPIANLSVENSAPMEYVGYYIRQKLPGSISRGNEMPIIIPSFSDIAQQKRRHSTDQISQSNQTSISQTSRSPSPLLNDRINNVAICPTFVAESFPIQGVPSGNLMALNSHLPPENGKPNSISVSIPNWQAHVDEASVYEDLAHESKIGSRDIKSYTSCISNGLLPGFEISERVIPIETQRWISNEQRINVNGSAALHVNGNGSKTAVNSSSSSTLTKNLVPISNIALKYQQSPDALNGYHKCLPDSSIRSKHISSNNDAFSTSTEIREFSSKDDLPILSPVFEVPDKTTEENQKIKSFLEMKEKISINSRLGDKKTTIYNQSHPLVNSNGNFSIVSKRHTQSFKGESDGLGSWHQVPRGKKKNTGRVSKGSTSIRGLNEKLPKNISERKGG</sequence>
<evidence type="ECO:0000256" key="7">
    <source>
        <dbReference type="ARBA" id="ARBA00022842"/>
    </source>
</evidence>
<evidence type="ECO:0000256" key="2">
    <source>
        <dbReference type="ARBA" id="ARBA00001946"/>
    </source>
</evidence>
<dbReference type="GO" id="GO:0031123">
    <property type="term" value="P:RNA 3'-end processing"/>
    <property type="evidence" value="ECO:0007669"/>
    <property type="project" value="TreeGrafter"/>
</dbReference>
<organism evidence="11 12">
    <name type="scientific">Uncinula necator</name>
    <name type="common">Grape powdery mildew</name>
    <dbReference type="NCBI Taxonomy" id="52586"/>
    <lineage>
        <taxon>Eukaryota</taxon>
        <taxon>Fungi</taxon>
        <taxon>Dikarya</taxon>
        <taxon>Ascomycota</taxon>
        <taxon>Pezizomycotina</taxon>
        <taxon>Leotiomycetes</taxon>
        <taxon>Erysiphales</taxon>
        <taxon>Erysiphaceae</taxon>
        <taxon>Erysiphe</taxon>
    </lineage>
</organism>
<dbReference type="GO" id="GO:0010605">
    <property type="term" value="P:negative regulation of macromolecule metabolic process"/>
    <property type="evidence" value="ECO:0007669"/>
    <property type="project" value="UniProtKB-ARBA"/>
</dbReference>
<dbReference type="InterPro" id="IPR002058">
    <property type="entry name" value="PAP_assoc"/>
</dbReference>
<comment type="caution">
    <text evidence="11">The sequence shown here is derived from an EMBL/GenBank/DDBJ whole genome shotgun (WGS) entry which is preliminary data.</text>
</comment>
<proteinExistence type="inferred from homology"/>
<evidence type="ECO:0000259" key="9">
    <source>
        <dbReference type="Pfam" id="PF03828"/>
    </source>
</evidence>
<keyword evidence="7" id="KW-0460">Magnesium</keyword>
<dbReference type="STRING" id="52586.A0A0B1PGR6"/>
<dbReference type="InterPro" id="IPR054708">
    <property type="entry name" value="MTPAP-like_central"/>
</dbReference>
<comment type="similarity">
    <text evidence="3">Belongs to the DNA polymerase type-B-like family.</text>
</comment>
<evidence type="ECO:0000313" key="11">
    <source>
        <dbReference type="EMBL" id="KHJ36450.1"/>
    </source>
</evidence>
<dbReference type="EMBL" id="JNVN01000019">
    <property type="protein sequence ID" value="KHJ36450.1"/>
    <property type="molecule type" value="Genomic_DNA"/>
</dbReference>
<feature type="compositionally biased region" description="Low complexity" evidence="8">
    <location>
        <begin position="755"/>
        <end position="771"/>
    </location>
</feature>
<dbReference type="SUPFAM" id="SSF81631">
    <property type="entry name" value="PAP/OAS1 substrate-binding domain"/>
    <property type="match status" value="1"/>
</dbReference>